<organism evidence="3 4">
    <name type="scientific">Apiospora phragmitis</name>
    <dbReference type="NCBI Taxonomy" id="2905665"/>
    <lineage>
        <taxon>Eukaryota</taxon>
        <taxon>Fungi</taxon>
        <taxon>Dikarya</taxon>
        <taxon>Ascomycota</taxon>
        <taxon>Pezizomycotina</taxon>
        <taxon>Sordariomycetes</taxon>
        <taxon>Xylariomycetidae</taxon>
        <taxon>Amphisphaeriales</taxon>
        <taxon>Apiosporaceae</taxon>
        <taxon>Apiospora</taxon>
    </lineage>
</organism>
<proteinExistence type="predicted"/>
<gene>
    <name evidence="3" type="ORF">PG994_014769</name>
</gene>
<accession>A0ABR1SUV9</accession>
<evidence type="ECO:0000256" key="1">
    <source>
        <dbReference type="SAM" id="Coils"/>
    </source>
</evidence>
<dbReference type="GeneID" id="92099241"/>
<dbReference type="Proteomes" id="UP001480595">
    <property type="component" value="Unassembled WGS sequence"/>
</dbReference>
<protein>
    <submittedName>
        <fullName evidence="3">Uncharacterized protein</fullName>
    </submittedName>
</protein>
<keyword evidence="4" id="KW-1185">Reference proteome</keyword>
<dbReference type="RefSeq" id="XP_066707854.1">
    <property type="nucleotide sequence ID" value="XM_066866178.1"/>
</dbReference>
<sequence>MSEDLIGKLQRGSKRIMHPMTLLLLFADIERDRHSKLVSEFHSMLMQRACEFSNDSRRAPEVSDTPASSSSSVTEKPTEGLLRPERDSETMFQWIELNHLRNGLENWKAQLQKLAEHQSELRCAYSTSHRSLNVTCEQENLVRCLAHQGTQIQARLQQLLLEYDEKIRQTSLTIDGMNFATQVVSGFLSELPMVLYAKDKM</sequence>
<comment type="caution">
    <text evidence="3">The sequence shown here is derived from an EMBL/GenBank/DDBJ whole genome shotgun (WGS) entry which is preliminary data.</text>
</comment>
<evidence type="ECO:0000256" key="2">
    <source>
        <dbReference type="SAM" id="MobiDB-lite"/>
    </source>
</evidence>
<feature type="coiled-coil region" evidence="1">
    <location>
        <begin position="97"/>
        <end position="124"/>
    </location>
</feature>
<name>A0ABR1SUV9_9PEZI</name>
<evidence type="ECO:0000313" key="3">
    <source>
        <dbReference type="EMBL" id="KAK8038002.1"/>
    </source>
</evidence>
<evidence type="ECO:0000313" key="4">
    <source>
        <dbReference type="Proteomes" id="UP001480595"/>
    </source>
</evidence>
<keyword evidence="1" id="KW-0175">Coiled coil</keyword>
<reference evidence="3 4" key="1">
    <citation type="submission" date="2023-01" db="EMBL/GenBank/DDBJ databases">
        <title>Analysis of 21 Apiospora genomes using comparative genomics revels a genus with tremendous synthesis potential of carbohydrate active enzymes and secondary metabolites.</title>
        <authorList>
            <person name="Sorensen T."/>
        </authorList>
    </citation>
    <scope>NUCLEOTIDE SEQUENCE [LARGE SCALE GENOMIC DNA]</scope>
    <source>
        <strain evidence="3 4">CBS 135458</strain>
    </source>
</reference>
<feature type="region of interest" description="Disordered" evidence="2">
    <location>
        <begin position="55"/>
        <end position="83"/>
    </location>
</feature>
<dbReference type="EMBL" id="JAQQWL010000016">
    <property type="protein sequence ID" value="KAK8038002.1"/>
    <property type="molecule type" value="Genomic_DNA"/>
</dbReference>